<accession>A0A3P6QPM8</accession>
<keyword evidence="3" id="KW-1185">Reference proteome</keyword>
<reference evidence="2 3" key="1">
    <citation type="submission" date="2018-11" db="EMBL/GenBank/DDBJ databases">
        <authorList>
            <consortium name="Pathogen Informatics"/>
        </authorList>
    </citation>
    <scope>NUCLEOTIDE SEQUENCE [LARGE SCALE GENOMIC DNA]</scope>
</reference>
<organism evidence="2 3">
    <name type="scientific">Dibothriocephalus latus</name>
    <name type="common">Fish tapeworm</name>
    <name type="synonym">Diphyllobothrium latum</name>
    <dbReference type="NCBI Taxonomy" id="60516"/>
    <lineage>
        <taxon>Eukaryota</taxon>
        <taxon>Metazoa</taxon>
        <taxon>Spiralia</taxon>
        <taxon>Lophotrochozoa</taxon>
        <taxon>Platyhelminthes</taxon>
        <taxon>Cestoda</taxon>
        <taxon>Eucestoda</taxon>
        <taxon>Diphyllobothriidea</taxon>
        <taxon>Diphyllobothriidae</taxon>
        <taxon>Dibothriocephalus</taxon>
    </lineage>
</organism>
<evidence type="ECO:0000313" key="2">
    <source>
        <dbReference type="EMBL" id="VDK52272.1"/>
    </source>
</evidence>
<sequence length="70" mass="7897">MEILEKRRASQATTNSPPLENPDGEENFEEANQSKIDDVLKYYSEESISGAGRSLRQSRNLILSGWKPLT</sequence>
<name>A0A3P6QPM8_DIBLA</name>
<dbReference type="Proteomes" id="UP000281553">
    <property type="component" value="Unassembled WGS sequence"/>
</dbReference>
<dbReference type="AlphaFoldDB" id="A0A3P6QPM8"/>
<gene>
    <name evidence="2" type="ORF">DILT_LOCUS1897</name>
</gene>
<dbReference type="EMBL" id="UYRU01016733">
    <property type="protein sequence ID" value="VDK52272.1"/>
    <property type="molecule type" value="Genomic_DNA"/>
</dbReference>
<proteinExistence type="predicted"/>
<feature type="region of interest" description="Disordered" evidence="1">
    <location>
        <begin position="1"/>
        <end position="33"/>
    </location>
</feature>
<evidence type="ECO:0000256" key="1">
    <source>
        <dbReference type="SAM" id="MobiDB-lite"/>
    </source>
</evidence>
<protein>
    <submittedName>
        <fullName evidence="2">Uncharacterized protein</fullName>
    </submittedName>
</protein>
<evidence type="ECO:0000313" key="3">
    <source>
        <dbReference type="Proteomes" id="UP000281553"/>
    </source>
</evidence>